<name>A0A183AVW0_9TREM</name>
<evidence type="ECO:0000313" key="2">
    <source>
        <dbReference type="Proteomes" id="UP000272942"/>
    </source>
</evidence>
<organism evidence="3">
    <name type="scientific">Echinostoma caproni</name>
    <dbReference type="NCBI Taxonomy" id="27848"/>
    <lineage>
        <taxon>Eukaryota</taxon>
        <taxon>Metazoa</taxon>
        <taxon>Spiralia</taxon>
        <taxon>Lophotrochozoa</taxon>
        <taxon>Platyhelminthes</taxon>
        <taxon>Trematoda</taxon>
        <taxon>Digenea</taxon>
        <taxon>Plagiorchiida</taxon>
        <taxon>Echinostomata</taxon>
        <taxon>Echinostomatoidea</taxon>
        <taxon>Echinostomatidae</taxon>
        <taxon>Echinostoma</taxon>
    </lineage>
</organism>
<sequence length="147" mass="16748">MQKLIRASVSEFYWLAFSRVRTFCAAWYDFAGNFACIVYFKMDINDIKSFTLPTTDTIGMEANREVSQICARLVTTVDKPTPPPQQQQQPGLSHPTPLFDFSNVPDQSRSEERILFHPDCGYDSCWSGSCILCAMYLFDIIVSLFCS</sequence>
<gene>
    <name evidence="1" type="ORF">ECPE_LOCUS11095</name>
</gene>
<evidence type="ECO:0000313" key="1">
    <source>
        <dbReference type="EMBL" id="VDP88053.1"/>
    </source>
</evidence>
<proteinExistence type="predicted"/>
<dbReference type="WBParaSite" id="ECPE_0001112901-mRNA-1">
    <property type="protein sequence ID" value="ECPE_0001112901-mRNA-1"/>
    <property type="gene ID" value="ECPE_0001112901"/>
</dbReference>
<reference evidence="1 2" key="2">
    <citation type="submission" date="2018-11" db="EMBL/GenBank/DDBJ databases">
        <authorList>
            <consortium name="Pathogen Informatics"/>
        </authorList>
    </citation>
    <scope>NUCLEOTIDE SEQUENCE [LARGE SCALE GENOMIC DNA]</scope>
    <source>
        <strain evidence="1 2">Egypt</strain>
    </source>
</reference>
<accession>A0A183AVW0</accession>
<dbReference type="Proteomes" id="UP000272942">
    <property type="component" value="Unassembled WGS sequence"/>
</dbReference>
<reference evidence="3" key="1">
    <citation type="submission" date="2016-06" db="UniProtKB">
        <authorList>
            <consortium name="WormBaseParasite"/>
        </authorList>
    </citation>
    <scope>IDENTIFICATION</scope>
</reference>
<protein>
    <submittedName>
        <fullName evidence="1 3">Uncharacterized protein</fullName>
    </submittedName>
</protein>
<dbReference type="AlphaFoldDB" id="A0A183AVW0"/>
<keyword evidence="2" id="KW-1185">Reference proteome</keyword>
<evidence type="ECO:0000313" key="3">
    <source>
        <dbReference type="WBParaSite" id="ECPE_0001112901-mRNA-1"/>
    </source>
</evidence>
<dbReference type="EMBL" id="UZAN01050186">
    <property type="protein sequence ID" value="VDP88053.1"/>
    <property type="molecule type" value="Genomic_DNA"/>
</dbReference>